<evidence type="ECO:0000256" key="6">
    <source>
        <dbReference type="ARBA" id="ARBA00023004"/>
    </source>
</evidence>
<keyword evidence="7" id="KW-0406">Ion transport</keyword>
<evidence type="ECO:0000256" key="10">
    <source>
        <dbReference type="ARBA" id="ARBA00023237"/>
    </source>
</evidence>
<dbReference type="Pfam" id="PF07715">
    <property type="entry name" value="Plug"/>
    <property type="match status" value="1"/>
</dbReference>
<dbReference type="InterPro" id="IPR039426">
    <property type="entry name" value="TonB-dep_rcpt-like"/>
</dbReference>
<keyword evidence="10" id="KW-0998">Cell outer membrane</keyword>
<dbReference type="SUPFAM" id="SSF56935">
    <property type="entry name" value="Porins"/>
    <property type="match status" value="1"/>
</dbReference>
<keyword evidence="3" id="KW-1134">Transmembrane beta strand</keyword>
<gene>
    <name evidence="13" type="ORF">G8770_19020</name>
</gene>
<dbReference type="EMBL" id="JAAONZ010000018">
    <property type="protein sequence ID" value="NHO67643.1"/>
    <property type="molecule type" value="Genomic_DNA"/>
</dbReference>
<feature type="signal peptide" evidence="11">
    <location>
        <begin position="1"/>
        <end position="32"/>
    </location>
</feature>
<evidence type="ECO:0000256" key="7">
    <source>
        <dbReference type="ARBA" id="ARBA00023065"/>
    </source>
</evidence>
<evidence type="ECO:0000256" key="8">
    <source>
        <dbReference type="ARBA" id="ARBA00023077"/>
    </source>
</evidence>
<feature type="chain" id="PRO_5038571886" evidence="11">
    <location>
        <begin position="33"/>
        <end position="917"/>
    </location>
</feature>
<keyword evidence="13" id="KW-0675">Receptor</keyword>
<feature type="domain" description="TonB-dependent receptor plug" evidence="12">
    <location>
        <begin position="55"/>
        <end position="162"/>
    </location>
</feature>
<dbReference type="GO" id="GO:0009279">
    <property type="term" value="C:cell outer membrane"/>
    <property type="evidence" value="ECO:0007669"/>
    <property type="project" value="UniProtKB-SubCell"/>
</dbReference>
<dbReference type="PANTHER" id="PTHR32552">
    <property type="entry name" value="FERRICHROME IRON RECEPTOR-RELATED"/>
    <property type="match status" value="1"/>
</dbReference>
<sequence length="917" mass="101194">MNNANLFYRNFYPNKMAAAVSLAMGVSAAVTAPLTLAAQAIEEVIVTVERREQSLQDVAATVQSFNAEELDMFGVNNDFRNLQNAVTGLHISNQEGKLEVYLRGVGNSDSDFASDPSVAIHYNDVYLPRPRSIGPMFFDVQRVEVNKGPQGTLRGRNATGGTINVISNKPEFDDTYGHVKVGLGSYEQRQLEGVLNLPVSDTLALRAAVYSEERDSYMDNAFTGSADELSGLAGSADRIEEAFAGGIDAPGAIDEQAIRLSAQWNPTDKFSAYFLADKVKQQGSGTPGAFTGRALSAGYDIEDLNDPYEQYFLNEGELNNDIEGFSTKLTYDFDGFAVEYNGSWREYSFQNRNAAREWQIGMVYPGSRDEANDVVLGNEQTAMGNFTQNEISETLVNEIRLYSTGDGPLQWTTGLFMMDEEFSNSSQDFNHGWWGDCDWYQDGTNCGWLNGLSAETRNNDSTVESRAVFFDGSYAFNESLRVKAGVRWTKDKKVAHESNVAYQLVVSDEALAALGLSGPEDIVMGSNGLGLTEAGDRPSDVIPIGNDDATRQYFLDGISSWGGKDNLDDLIAYDPSQFQVITSSIYDDGTGTGNITKDYEEEYADWRLGFEYDLAEASLLYGTVSTGTRSGGVNSPLPGALGETITWDPEKLTVWEVGSKNEFEWLEMPVRFNSALFYYDYQDKVVQGLVAVSTSCSSSITGICTDNYVQNQNAAKASLMGLELEGDILLPMDFRFRWNFAYLDSEFKDSEIVDYRQGSALVNVEGNQLPNTSKYNLTLTLAQALDVDWGIISGVDWSVSMTYRSKFYLTPFNDTGYDANGNEIPLRDMAANTNWLITGAGYEEANGEFLSDDVPATTIWNLNAGMNFGDEGKYRLEGWVSNLTEETYSGKGFINSDVNIRFLNPPRMGGVRFIAHF</sequence>
<proteinExistence type="predicted"/>
<dbReference type="Proteomes" id="UP000787472">
    <property type="component" value="Unassembled WGS sequence"/>
</dbReference>
<evidence type="ECO:0000256" key="2">
    <source>
        <dbReference type="ARBA" id="ARBA00022448"/>
    </source>
</evidence>
<evidence type="ECO:0000256" key="9">
    <source>
        <dbReference type="ARBA" id="ARBA00023136"/>
    </source>
</evidence>
<name>A0A9E5MNW3_9GAMM</name>
<evidence type="ECO:0000256" key="11">
    <source>
        <dbReference type="SAM" id="SignalP"/>
    </source>
</evidence>
<dbReference type="AlphaFoldDB" id="A0A9E5MNW3"/>
<comment type="subcellular location">
    <subcellularLocation>
        <location evidence="1">Cell outer membrane</location>
        <topology evidence="1">Multi-pass membrane protein</topology>
    </subcellularLocation>
</comment>
<keyword evidence="9" id="KW-0472">Membrane</keyword>
<evidence type="ECO:0000313" key="14">
    <source>
        <dbReference type="Proteomes" id="UP000787472"/>
    </source>
</evidence>
<dbReference type="GO" id="GO:0006826">
    <property type="term" value="P:iron ion transport"/>
    <property type="evidence" value="ECO:0007669"/>
    <property type="project" value="UniProtKB-KW"/>
</dbReference>
<keyword evidence="8" id="KW-0798">TonB box</keyword>
<dbReference type="RefSeq" id="WP_167190721.1">
    <property type="nucleotide sequence ID" value="NZ_JAAONZ010000018.1"/>
</dbReference>
<keyword evidence="11" id="KW-0732">Signal</keyword>
<dbReference type="PANTHER" id="PTHR32552:SF81">
    <property type="entry name" value="TONB-DEPENDENT OUTER MEMBRANE RECEPTOR"/>
    <property type="match status" value="1"/>
</dbReference>
<evidence type="ECO:0000259" key="12">
    <source>
        <dbReference type="Pfam" id="PF07715"/>
    </source>
</evidence>
<keyword evidence="2" id="KW-0813">Transport</keyword>
<dbReference type="InterPro" id="IPR012910">
    <property type="entry name" value="Plug_dom"/>
</dbReference>
<keyword evidence="4" id="KW-0410">Iron transport</keyword>
<comment type="caution">
    <text evidence="13">The sequence shown here is derived from an EMBL/GenBank/DDBJ whole genome shotgun (WGS) entry which is preliminary data.</text>
</comment>
<keyword evidence="6" id="KW-0408">Iron</keyword>
<dbReference type="InterPro" id="IPR036942">
    <property type="entry name" value="Beta-barrel_TonB_sf"/>
</dbReference>
<evidence type="ECO:0000256" key="5">
    <source>
        <dbReference type="ARBA" id="ARBA00022692"/>
    </source>
</evidence>
<dbReference type="Gene3D" id="2.40.170.20">
    <property type="entry name" value="TonB-dependent receptor, beta-barrel domain"/>
    <property type="match status" value="3"/>
</dbReference>
<evidence type="ECO:0000256" key="4">
    <source>
        <dbReference type="ARBA" id="ARBA00022496"/>
    </source>
</evidence>
<evidence type="ECO:0000256" key="3">
    <source>
        <dbReference type="ARBA" id="ARBA00022452"/>
    </source>
</evidence>
<accession>A0A9E5MNW3</accession>
<evidence type="ECO:0000313" key="13">
    <source>
        <dbReference type="EMBL" id="NHO67643.1"/>
    </source>
</evidence>
<keyword evidence="14" id="KW-1185">Reference proteome</keyword>
<keyword evidence="5" id="KW-0812">Transmembrane</keyword>
<reference evidence="13" key="1">
    <citation type="submission" date="2020-03" db="EMBL/GenBank/DDBJ databases">
        <authorList>
            <person name="Guo F."/>
        </authorList>
    </citation>
    <scope>NUCLEOTIDE SEQUENCE</scope>
    <source>
        <strain evidence="13">JCM 30134</strain>
    </source>
</reference>
<evidence type="ECO:0000256" key="1">
    <source>
        <dbReference type="ARBA" id="ARBA00004571"/>
    </source>
</evidence>
<protein>
    <submittedName>
        <fullName evidence="13">TonB-dependent receptor</fullName>
    </submittedName>
</protein>
<organism evidence="13 14">
    <name type="scientific">Pseudomaricurvus hydrocarbonicus</name>
    <dbReference type="NCBI Taxonomy" id="1470433"/>
    <lineage>
        <taxon>Bacteria</taxon>
        <taxon>Pseudomonadati</taxon>
        <taxon>Pseudomonadota</taxon>
        <taxon>Gammaproteobacteria</taxon>
        <taxon>Cellvibrionales</taxon>
        <taxon>Cellvibrionaceae</taxon>
        <taxon>Pseudomaricurvus</taxon>
    </lineage>
</organism>